<dbReference type="Proteomes" id="UP000887576">
    <property type="component" value="Unplaced"/>
</dbReference>
<sequence>MLAALKAVVFLVLFFTGCANGRGIKVKENGKIGPANLINLRDAMVCGLGTSFSYLGYGCWCGPSDLGYIATKPGTPPVDDVDNCCLKHDLCFNALARKCGWAAGHFIKYKSICVGKNPICSGKHWFSQFKTNF</sequence>
<dbReference type="WBParaSite" id="JU765_v2.g11016.t1">
    <property type="protein sequence ID" value="JU765_v2.g11016.t1"/>
    <property type="gene ID" value="JU765_v2.g11016"/>
</dbReference>
<evidence type="ECO:0000313" key="2">
    <source>
        <dbReference type="WBParaSite" id="JU765_v2.g11016.t1"/>
    </source>
</evidence>
<name>A0AC34PY30_9BILA</name>
<protein>
    <submittedName>
        <fullName evidence="2">Phospholipase A2 domain-containing protein</fullName>
    </submittedName>
</protein>
<organism evidence="1 2">
    <name type="scientific">Panagrolaimus sp. JU765</name>
    <dbReference type="NCBI Taxonomy" id="591449"/>
    <lineage>
        <taxon>Eukaryota</taxon>
        <taxon>Metazoa</taxon>
        <taxon>Ecdysozoa</taxon>
        <taxon>Nematoda</taxon>
        <taxon>Chromadorea</taxon>
        <taxon>Rhabditida</taxon>
        <taxon>Tylenchina</taxon>
        <taxon>Panagrolaimomorpha</taxon>
        <taxon>Panagrolaimoidea</taxon>
        <taxon>Panagrolaimidae</taxon>
        <taxon>Panagrolaimus</taxon>
    </lineage>
</organism>
<proteinExistence type="predicted"/>
<evidence type="ECO:0000313" key="1">
    <source>
        <dbReference type="Proteomes" id="UP000887576"/>
    </source>
</evidence>
<accession>A0AC34PY30</accession>
<reference evidence="2" key="1">
    <citation type="submission" date="2022-11" db="UniProtKB">
        <authorList>
            <consortium name="WormBaseParasite"/>
        </authorList>
    </citation>
    <scope>IDENTIFICATION</scope>
</reference>